<evidence type="ECO:0000259" key="9">
    <source>
        <dbReference type="PROSITE" id="PS51987"/>
    </source>
</evidence>
<dbReference type="InterPro" id="IPR027303">
    <property type="entry name" value="Gln_synth_gly_rich_site"/>
</dbReference>
<keyword evidence="3 10" id="KW-0436">Ligase</keyword>
<dbReference type="GO" id="GO:0016874">
    <property type="term" value="F:ligase activity"/>
    <property type="evidence" value="ECO:0007669"/>
    <property type="project" value="UniProtKB-KW"/>
</dbReference>
<evidence type="ECO:0000256" key="2">
    <source>
        <dbReference type="ARBA" id="ARBA00009897"/>
    </source>
</evidence>
<accession>A0ABV5T7F7</accession>
<dbReference type="SUPFAM" id="SSF54368">
    <property type="entry name" value="Glutamine synthetase, N-terminal domain"/>
    <property type="match status" value="1"/>
</dbReference>
<protein>
    <submittedName>
        <fullName evidence="10">Glutamine synthetase family protein</fullName>
        <ecNumber evidence="10">6.3.1.-</ecNumber>
    </submittedName>
</protein>
<dbReference type="PANTHER" id="PTHR43785:SF2">
    <property type="entry name" value="TYPE-1 GLUTAMINE SYNTHETASE 1"/>
    <property type="match status" value="1"/>
</dbReference>
<dbReference type="PROSITE" id="PS00181">
    <property type="entry name" value="GLNA_ATP"/>
    <property type="match status" value="1"/>
</dbReference>
<dbReference type="Gene3D" id="3.10.20.70">
    <property type="entry name" value="Glutamine synthetase, N-terminal domain"/>
    <property type="match status" value="1"/>
</dbReference>
<gene>
    <name evidence="10" type="ORF">ACFFRH_02615</name>
</gene>
<evidence type="ECO:0000313" key="10">
    <source>
        <dbReference type="EMBL" id="MFB9674370.1"/>
    </source>
</evidence>
<dbReference type="RefSeq" id="WP_344744408.1">
    <property type="nucleotide sequence ID" value="NZ_BAAAWW010000044.1"/>
</dbReference>
<evidence type="ECO:0000256" key="6">
    <source>
        <dbReference type="ARBA" id="ARBA00022842"/>
    </source>
</evidence>
<dbReference type="Proteomes" id="UP001589610">
    <property type="component" value="Unassembled WGS sequence"/>
</dbReference>
<dbReference type="PANTHER" id="PTHR43785">
    <property type="entry name" value="GAMMA-GLUTAMYLPUTRESCINE SYNTHETASE"/>
    <property type="match status" value="1"/>
</dbReference>
<feature type="domain" description="GS catalytic" evidence="9">
    <location>
        <begin position="126"/>
        <end position="465"/>
    </location>
</feature>
<evidence type="ECO:0000256" key="4">
    <source>
        <dbReference type="ARBA" id="ARBA00022741"/>
    </source>
</evidence>
<dbReference type="SUPFAM" id="SSF55931">
    <property type="entry name" value="Glutamine synthetase/guanido kinase"/>
    <property type="match status" value="1"/>
</dbReference>
<comment type="cofactor">
    <cofactor evidence="1">
        <name>Mg(2+)</name>
        <dbReference type="ChEBI" id="CHEBI:18420"/>
    </cofactor>
</comment>
<dbReference type="EMBL" id="JBHMBS010000001">
    <property type="protein sequence ID" value="MFB9674370.1"/>
    <property type="molecule type" value="Genomic_DNA"/>
</dbReference>
<dbReference type="InterPro" id="IPR014746">
    <property type="entry name" value="Gln_synth/guanido_kin_cat_dom"/>
</dbReference>
<sequence length="465" mass="49930">MGDQQAMTGPHPLDTAAARRVVERADTEGVELVRFLYADHGGVIRGKATSRPRLAERLHTGIGHTVAMMAMNMLDELQDVESLGPVGEVRLVPDPATFVHLPYAPGAAAMLADLRQVDGSAWPVCPRTFLREAVAALAAEGHALVAAYEPEFTLGRREPAPAGGLDRLVPADDSLCYSSVGFNQLHDYTMTLIRALESQGLRPEHYHPELGHGQHELSIRHAPALRAADNHVVYRETVRGVAARMSMWASLAPKPLADQAGNGAHLHLSLWDPGLRANAFGDPSDRYGMSATAYHFIGGLVAHLPALTALTCGSVNSFRRLTPRSWSSAYACYGMDNREAAVRICSPTGRDAAASANLELKPSDSSANPYLSLGAVIHAGLDGLRRGLDPGDPVDVDPATLPAGRVRRLPASLDEALDALEADDVLMDALGPLRASAYLAVKRSEARSFAAQDAAYEMFHHFRVF</sequence>
<organism evidence="10 11">
    <name type="scientific">Streptosporangium vulgare</name>
    <dbReference type="NCBI Taxonomy" id="46190"/>
    <lineage>
        <taxon>Bacteria</taxon>
        <taxon>Bacillati</taxon>
        <taxon>Actinomycetota</taxon>
        <taxon>Actinomycetes</taxon>
        <taxon>Streptosporangiales</taxon>
        <taxon>Streptosporangiaceae</taxon>
        <taxon>Streptosporangium</taxon>
    </lineage>
</organism>
<keyword evidence="11" id="KW-1185">Reference proteome</keyword>
<name>A0ABV5T7F7_9ACTN</name>
<dbReference type="Gene3D" id="3.30.590.10">
    <property type="entry name" value="Glutamine synthetase/guanido kinase, catalytic domain"/>
    <property type="match status" value="1"/>
</dbReference>
<dbReference type="EC" id="6.3.1.-" evidence="10"/>
<comment type="similarity">
    <text evidence="2 7 8">Belongs to the glutamine synthetase family.</text>
</comment>
<dbReference type="Pfam" id="PF16952">
    <property type="entry name" value="Gln-synt_N_2"/>
    <property type="match status" value="1"/>
</dbReference>
<evidence type="ECO:0000256" key="3">
    <source>
        <dbReference type="ARBA" id="ARBA00022598"/>
    </source>
</evidence>
<evidence type="ECO:0000256" key="7">
    <source>
        <dbReference type="PROSITE-ProRule" id="PRU01331"/>
    </source>
</evidence>
<evidence type="ECO:0000256" key="5">
    <source>
        <dbReference type="ARBA" id="ARBA00022840"/>
    </source>
</evidence>
<comment type="caution">
    <text evidence="10">The sequence shown here is derived from an EMBL/GenBank/DDBJ whole genome shotgun (WGS) entry which is preliminary data.</text>
</comment>
<evidence type="ECO:0000313" key="11">
    <source>
        <dbReference type="Proteomes" id="UP001589610"/>
    </source>
</evidence>
<evidence type="ECO:0000256" key="8">
    <source>
        <dbReference type="RuleBase" id="RU000384"/>
    </source>
</evidence>
<dbReference type="SMART" id="SM01230">
    <property type="entry name" value="Gln-synt_C"/>
    <property type="match status" value="1"/>
</dbReference>
<keyword evidence="6" id="KW-0460">Magnesium</keyword>
<dbReference type="PROSITE" id="PS51987">
    <property type="entry name" value="GS_CATALYTIC"/>
    <property type="match status" value="1"/>
</dbReference>
<dbReference type="Pfam" id="PF00120">
    <property type="entry name" value="Gln-synt_C"/>
    <property type="match status" value="1"/>
</dbReference>
<dbReference type="InterPro" id="IPR008146">
    <property type="entry name" value="Gln_synth_cat_dom"/>
</dbReference>
<dbReference type="InterPro" id="IPR036651">
    <property type="entry name" value="Gln_synt_N_sf"/>
</dbReference>
<keyword evidence="4" id="KW-0547">Nucleotide-binding</keyword>
<dbReference type="InterPro" id="IPR008147">
    <property type="entry name" value="Gln_synt_N"/>
</dbReference>
<reference evidence="10 11" key="1">
    <citation type="submission" date="2024-09" db="EMBL/GenBank/DDBJ databases">
        <authorList>
            <person name="Sun Q."/>
            <person name="Mori K."/>
        </authorList>
    </citation>
    <scope>NUCLEOTIDE SEQUENCE [LARGE SCALE GENOMIC DNA]</scope>
    <source>
        <strain evidence="10 11">JCM 3028</strain>
    </source>
</reference>
<evidence type="ECO:0000256" key="1">
    <source>
        <dbReference type="ARBA" id="ARBA00001946"/>
    </source>
</evidence>
<keyword evidence="5" id="KW-0067">ATP-binding</keyword>
<proteinExistence type="inferred from homology"/>